<keyword evidence="1" id="KW-0175">Coiled coil</keyword>
<feature type="compositionally biased region" description="Low complexity" evidence="2">
    <location>
        <begin position="652"/>
        <end position="667"/>
    </location>
</feature>
<dbReference type="EMBL" id="FJOG01000011">
    <property type="protein sequence ID" value="CZR58272.1"/>
    <property type="molecule type" value="Genomic_DNA"/>
</dbReference>
<proteinExistence type="predicted"/>
<dbReference type="OrthoDB" id="10251744at2759"/>
<feature type="region of interest" description="Disordered" evidence="2">
    <location>
        <begin position="731"/>
        <end position="774"/>
    </location>
</feature>
<dbReference type="Proteomes" id="UP000184330">
    <property type="component" value="Unassembled WGS sequence"/>
</dbReference>
<feature type="compositionally biased region" description="Polar residues" evidence="2">
    <location>
        <begin position="506"/>
        <end position="516"/>
    </location>
</feature>
<organism evidence="3 4">
    <name type="scientific">Phialocephala subalpina</name>
    <dbReference type="NCBI Taxonomy" id="576137"/>
    <lineage>
        <taxon>Eukaryota</taxon>
        <taxon>Fungi</taxon>
        <taxon>Dikarya</taxon>
        <taxon>Ascomycota</taxon>
        <taxon>Pezizomycotina</taxon>
        <taxon>Leotiomycetes</taxon>
        <taxon>Helotiales</taxon>
        <taxon>Mollisiaceae</taxon>
        <taxon>Phialocephala</taxon>
        <taxon>Phialocephala fortinii species complex</taxon>
    </lineage>
</organism>
<feature type="compositionally biased region" description="Polar residues" evidence="2">
    <location>
        <begin position="222"/>
        <end position="239"/>
    </location>
</feature>
<evidence type="ECO:0000313" key="4">
    <source>
        <dbReference type="Proteomes" id="UP000184330"/>
    </source>
</evidence>
<protein>
    <submittedName>
        <fullName evidence="3">Uncharacterized protein</fullName>
    </submittedName>
</protein>
<evidence type="ECO:0000256" key="1">
    <source>
        <dbReference type="SAM" id="Coils"/>
    </source>
</evidence>
<gene>
    <name evidence="3" type="ORF">PAC_08163</name>
</gene>
<feature type="compositionally biased region" description="Low complexity" evidence="2">
    <location>
        <begin position="618"/>
        <end position="632"/>
    </location>
</feature>
<feature type="compositionally biased region" description="Polar residues" evidence="2">
    <location>
        <begin position="77"/>
        <end position="92"/>
    </location>
</feature>
<keyword evidence="4" id="KW-1185">Reference proteome</keyword>
<feature type="compositionally biased region" description="Polar residues" evidence="2">
    <location>
        <begin position="42"/>
        <end position="54"/>
    </location>
</feature>
<sequence length="774" mass="86767">MEDSSLGSRRSQARPPRPESSASSHTRMTPSSSNSSSIHLPKNNTGAKGSSGVSLLQERLRERKVESARQNRRRSVDLSTSVNVRDVQSSPVKATMMRDERRPSSSGVRDGGMGVKQIGDQVSTLHKQNFDLKLELYHRRQRQEALEARLEAAEKQIAEQEELQEINDQLLAELEKRDNAVNEAVQVICELEEKVERLERERSGVKAFEATYEPGYFDDTTVENPSSSPPQYEKSQVQPRRSVPRMPSFLSETTQGTENLRSLYLPHEGSYSDVGLPKLPEEFSSDGENGGMNSPRLSVLSESSFVSVYGQKNLQLDDPVEDEQPRRHRASSSVEKWVDERPIPTATPARPTPPMRKSQFLSINDVLESPLQRLEKLKHTLEKSNRGIQRLERNPSVQEKRKSKELRKVFTDQGSFEQQEALPPTPDTISTNTLRHYQNSNDTLAQDRMKEGTFLNSISAFPTPNETYNAFQSTVSIRPRSAGETVTSRREGHGWDTPSEDHTDLASISSSGTYSQPLHPKRVMTPNLFSFSGGDWGRDMMYNDEPELPAHTRSRYQELRRLKNNELPRSDDTIRYDEQPQYGTVPIDTTPKPEVSDRRSSLLATTKLRKSNKSSINSVEPATPSPTTSVTPHKNRFSSLSLFRRGESSPATSNNTNTQTYQPTTQQPIRNKPASRTQSYFDQGVEDEEARATPPPIKRTRPGQAYRPSSAGTGAVKRGAAVEQFQVMEEQVKGRARRGSLNGGVQSNAGEEDVARSGGKKWFGLGRSGSQRRN</sequence>
<feature type="region of interest" description="Disordered" evidence="2">
    <location>
        <begin position="561"/>
        <end position="718"/>
    </location>
</feature>
<accession>A0A1L7WZU2</accession>
<feature type="compositionally biased region" description="Basic and acidic residues" evidence="2">
    <location>
        <begin position="487"/>
        <end position="504"/>
    </location>
</feature>
<feature type="region of interest" description="Disordered" evidence="2">
    <location>
        <begin position="1"/>
        <end position="115"/>
    </location>
</feature>
<feature type="region of interest" description="Disordered" evidence="2">
    <location>
        <begin position="216"/>
        <end position="255"/>
    </location>
</feature>
<evidence type="ECO:0000313" key="3">
    <source>
        <dbReference type="EMBL" id="CZR58272.1"/>
    </source>
</evidence>
<feature type="compositionally biased region" description="Basic and acidic residues" evidence="2">
    <location>
        <begin position="561"/>
        <end position="578"/>
    </location>
</feature>
<feature type="compositionally biased region" description="Low complexity" evidence="2">
    <location>
        <begin position="8"/>
        <end position="37"/>
    </location>
</feature>
<dbReference type="AlphaFoldDB" id="A0A1L7WZU2"/>
<dbReference type="STRING" id="576137.A0A1L7WZU2"/>
<name>A0A1L7WZU2_9HELO</name>
<evidence type="ECO:0000256" key="2">
    <source>
        <dbReference type="SAM" id="MobiDB-lite"/>
    </source>
</evidence>
<feature type="region of interest" description="Disordered" evidence="2">
    <location>
        <begin position="479"/>
        <end position="520"/>
    </location>
</feature>
<feature type="coiled-coil region" evidence="1">
    <location>
        <begin position="143"/>
        <end position="201"/>
    </location>
</feature>
<reference evidence="3 4" key="1">
    <citation type="submission" date="2016-03" db="EMBL/GenBank/DDBJ databases">
        <authorList>
            <person name="Ploux O."/>
        </authorList>
    </citation>
    <scope>NUCLEOTIDE SEQUENCE [LARGE SCALE GENOMIC DNA]</scope>
    <source>
        <strain evidence="3 4">UAMH 11012</strain>
    </source>
</reference>
<feature type="compositionally biased region" description="Basic and acidic residues" evidence="2">
    <location>
        <begin position="58"/>
        <end position="69"/>
    </location>
</feature>